<dbReference type="EMBL" id="JAGKSB010000003">
    <property type="protein sequence ID" value="MBP3942636.1"/>
    <property type="molecule type" value="Genomic_DNA"/>
</dbReference>
<keyword evidence="6" id="KW-1185">Reference proteome</keyword>
<sequence length="130" mass="14749">MDYCKRIKQKFPKIIILGINNQAERCIIFQFLENSGAGYILENANAKEVLQCIDTAIADNITLSKEVQEIMQHPSPSNFELPRLTKREQKILLAISNGATSAEIAEKLFISATTVEMPRRNPLQKFRAKK</sequence>
<evidence type="ECO:0000256" key="2">
    <source>
        <dbReference type="ARBA" id="ARBA00023125"/>
    </source>
</evidence>
<dbReference type="Pfam" id="PF00196">
    <property type="entry name" value="GerE"/>
    <property type="match status" value="1"/>
</dbReference>
<evidence type="ECO:0000256" key="1">
    <source>
        <dbReference type="ARBA" id="ARBA00023015"/>
    </source>
</evidence>
<organism evidence="5 6">
    <name type="scientific">Rhinopithecimicrobium faecis</name>
    <dbReference type="NCBI Taxonomy" id="2820698"/>
    <lineage>
        <taxon>Bacteria</taxon>
        <taxon>Pseudomonadati</taxon>
        <taxon>Bacteroidota</taxon>
        <taxon>Sphingobacteriia</taxon>
        <taxon>Sphingobacteriales</taxon>
        <taxon>Sphingobacteriaceae</taxon>
        <taxon>Rhinopithecimicrobium</taxon>
    </lineage>
</organism>
<evidence type="ECO:0000313" key="6">
    <source>
        <dbReference type="Proteomes" id="UP000679691"/>
    </source>
</evidence>
<dbReference type="PANTHER" id="PTHR44688:SF16">
    <property type="entry name" value="DNA-BINDING TRANSCRIPTIONAL ACTIVATOR DEVR_DOSR"/>
    <property type="match status" value="1"/>
</dbReference>
<dbReference type="PANTHER" id="PTHR44688">
    <property type="entry name" value="DNA-BINDING TRANSCRIPTIONAL ACTIVATOR DEVR_DOSR"/>
    <property type="match status" value="1"/>
</dbReference>
<dbReference type="SUPFAM" id="SSF46894">
    <property type="entry name" value="C-terminal effector domain of the bipartite response regulators"/>
    <property type="match status" value="1"/>
</dbReference>
<gene>
    <name evidence="5" type="ORF">J5U18_03505</name>
</gene>
<feature type="domain" description="HTH luxR-type" evidence="4">
    <location>
        <begin position="77"/>
        <end position="130"/>
    </location>
</feature>
<name>A0A8T4H957_9SPHI</name>
<dbReference type="AlphaFoldDB" id="A0A8T4H957"/>
<dbReference type="GO" id="GO:0003677">
    <property type="term" value="F:DNA binding"/>
    <property type="evidence" value="ECO:0007669"/>
    <property type="project" value="UniProtKB-KW"/>
</dbReference>
<evidence type="ECO:0000313" key="5">
    <source>
        <dbReference type="EMBL" id="MBP3942636.1"/>
    </source>
</evidence>
<dbReference type="InterPro" id="IPR016032">
    <property type="entry name" value="Sig_transdc_resp-reg_C-effctor"/>
</dbReference>
<dbReference type="Proteomes" id="UP000679691">
    <property type="component" value="Unassembled WGS sequence"/>
</dbReference>
<dbReference type="SMART" id="SM00421">
    <property type="entry name" value="HTH_LUXR"/>
    <property type="match status" value="1"/>
</dbReference>
<dbReference type="PROSITE" id="PS50043">
    <property type="entry name" value="HTH_LUXR_2"/>
    <property type="match status" value="1"/>
</dbReference>
<dbReference type="GO" id="GO:0006355">
    <property type="term" value="P:regulation of DNA-templated transcription"/>
    <property type="evidence" value="ECO:0007669"/>
    <property type="project" value="InterPro"/>
</dbReference>
<keyword evidence="2" id="KW-0238">DNA-binding</keyword>
<dbReference type="InterPro" id="IPR000792">
    <property type="entry name" value="Tscrpt_reg_LuxR_C"/>
</dbReference>
<dbReference type="Gene3D" id="3.40.50.2300">
    <property type="match status" value="1"/>
</dbReference>
<keyword evidence="1" id="KW-0805">Transcription regulation</keyword>
<proteinExistence type="predicted"/>
<dbReference type="PRINTS" id="PR00038">
    <property type="entry name" value="HTHLUXR"/>
</dbReference>
<protein>
    <submittedName>
        <fullName evidence="5">Response regulator transcription factor</fullName>
    </submittedName>
</protein>
<evidence type="ECO:0000259" key="4">
    <source>
        <dbReference type="PROSITE" id="PS50043"/>
    </source>
</evidence>
<comment type="caution">
    <text evidence="5">The sequence shown here is derived from an EMBL/GenBank/DDBJ whole genome shotgun (WGS) entry which is preliminary data.</text>
</comment>
<keyword evidence="3" id="KW-0804">Transcription</keyword>
<accession>A0A8T4H957</accession>
<reference evidence="5" key="1">
    <citation type="submission" date="2021-03" db="EMBL/GenBank/DDBJ databases">
        <authorList>
            <person name="Lu T."/>
            <person name="Wang Q."/>
            <person name="Han X."/>
        </authorList>
    </citation>
    <scope>NUCLEOTIDE SEQUENCE</scope>
    <source>
        <strain evidence="5">WQ 2009</strain>
    </source>
</reference>
<evidence type="ECO:0000256" key="3">
    <source>
        <dbReference type="ARBA" id="ARBA00023163"/>
    </source>
</evidence>
<dbReference type="RefSeq" id="WP_353546120.1">
    <property type="nucleotide sequence ID" value="NZ_JAGKSB010000003.1"/>
</dbReference>